<gene>
    <name evidence="2" type="ORF">ElyMa_006249600</name>
</gene>
<dbReference type="Proteomes" id="UP000762676">
    <property type="component" value="Unassembled WGS sequence"/>
</dbReference>
<dbReference type="InterPro" id="IPR019401">
    <property type="entry name" value="Znf_CHCC"/>
</dbReference>
<sequence>MCGYSLSQGLNVDMSKAGLEPLTSLSESRASTTGPGRHKRINYKLKPLENSSVVNFFPVGLLGRDWSHKTYWQVGEVTRLTGKSAKVTKPITNMAAYISKTILRAQAVVPSAVRNFSVSLNRPLNEGANYQKPTHTGQLWDKDDYRNIRFVDHDKHINPMWAVDLIAEDPVVVVEQNHVWSHSCGALGHPKVYINLDKPEIGTCGYSGRKFIQKKYYNAAEHGPSITHEEYLEQMKGDSR</sequence>
<dbReference type="Gene3D" id="2.60.260.40">
    <property type="entry name" value="q5lls5 like domains"/>
    <property type="match status" value="1"/>
</dbReference>
<reference evidence="2 3" key="1">
    <citation type="journal article" date="2021" name="Elife">
        <title>Chloroplast acquisition without the gene transfer in kleptoplastic sea slugs, Plakobranchus ocellatus.</title>
        <authorList>
            <person name="Maeda T."/>
            <person name="Takahashi S."/>
            <person name="Yoshida T."/>
            <person name="Shimamura S."/>
            <person name="Takaki Y."/>
            <person name="Nagai Y."/>
            <person name="Toyoda A."/>
            <person name="Suzuki Y."/>
            <person name="Arimoto A."/>
            <person name="Ishii H."/>
            <person name="Satoh N."/>
            <person name="Nishiyama T."/>
            <person name="Hasebe M."/>
            <person name="Maruyama T."/>
            <person name="Minagawa J."/>
            <person name="Obokata J."/>
            <person name="Shigenobu S."/>
        </authorList>
    </citation>
    <scope>NUCLEOTIDE SEQUENCE [LARGE SCALE GENOMIC DNA]</scope>
</reference>
<evidence type="ECO:0000313" key="3">
    <source>
        <dbReference type="Proteomes" id="UP000762676"/>
    </source>
</evidence>
<comment type="caution">
    <text evidence="2">The sequence shown here is derived from an EMBL/GenBank/DDBJ whole genome shotgun (WGS) entry which is preliminary data.</text>
</comment>
<proteinExistence type="predicted"/>
<dbReference type="PANTHER" id="PTHR13156">
    <property type="entry name" value="NADH-UBIQUINONE OXIDOREDUCTASE 13 KD-A SUBUNIT"/>
    <property type="match status" value="1"/>
</dbReference>
<organism evidence="2 3">
    <name type="scientific">Elysia marginata</name>
    <dbReference type="NCBI Taxonomy" id="1093978"/>
    <lineage>
        <taxon>Eukaryota</taxon>
        <taxon>Metazoa</taxon>
        <taxon>Spiralia</taxon>
        <taxon>Lophotrochozoa</taxon>
        <taxon>Mollusca</taxon>
        <taxon>Gastropoda</taxon>
        <taxon>Heterobranchia</taxon>
        <taxon>Euthyneura</taxon>
        <taxon>Panpulmonata</taxon>
        <taxon>Sacoglossa</taxon>
        <taxon>Placobranchoidea</taxon>
        <taxon>Plakobranchidae</taxon>
        <taxon>Elysia</taxon>
    </lineage>
</organism>
<dbReference type="GO" id="GO:0006120">
    <property type="term" value="P:mitochondrial electron transport, NADH to ubiquinone"/>
    <property type="evidence" value="ECO:0007669"/>
    <property type="project" value="TreeGrafter"/>
</dbReference>
<dbReference type="GO" id="GO:0005739">
    <property type="term" value="C:mitochondrion"/>
    <property type="evidence" value="ECO:0007669"/>
    <property type="project" value="GOC"/>
</dbReference>
<keyword evidence="3" id="KW-1185">Reference proteome</keyword>
<evidence type="ECO:0000313" key="2">
    <source>
        <dbReference type="EMBL" id="GFR94425.1"/>
    </source>
</evidence>
<dbReference type="PANTHER" id="PTHR13156:SF0">
    <property type="entry name" value="NADH DEHYDROGENASE [UBIQUINONE] IRON-SULFUR PROTEIN 6, MITOCHONDRIAL"/>
    <property type="match status" value="1"/>
</dbReference>
<feature type="domain" description="Zinc finger CHCC-type" evidence="1">
    <location>
        <begin position="185"/>
        <end position="211"/>
    </location>
</feature>
<dbReference type="EMBL" id="BMAT01012547">
    <property type="protein sequence ID" value="GFR94425.1"/>
    <property type="molecule type" value="Genomic_DNA"/>
</dbReference>
<dbReference type="Pfam" id="PF10276">
    <property type="entry name" value="zf-CHCC"/>
    <property type="match status" value="1"/>
</dbReference>
<dbReference type="AlphaFoldDB" id="A0AAV4HC86"/>
<accession>A0AAV4HC86</accession>
<evidence type="ECO:0000259" key="1">
    <source>
        <dbReference type="Pfam" id="PF10276"/>
    </source>
</evidence>
<protein>
    <submittedName>
        <fullName evidence="2">NADH dehydrogenase [ubiquinone] iron-sulfur protein 6, mitochondrial</fullName>
    </submittedName>
</protein>
<name>A0AAV4HC86_9GAST</name>